<name>A0A381EFJ8_9GAMM</name>
<dbReference type="EMBL" id="UFUW01000001">
    <property type="protein sequence ID" value="SUX25709.1"/>
    <property type="molecule type" value="Genomic_DNA"/>
</dbReference>
<gene>
    <name evidence="2" type="primary">purN_2</name>
    <name evidence="2" type="ORF">NCTC13294_02598</name>
</gene>
<dbReference type="AlphaFoldDB" id="A0A381EFJ8"/>
<keyword evidence="3" id="KW-1185">Reference proteome</keyword>
<dbReference type="SUPFAM" id="SSF53328">
    <property type="entry name" value="Formyltransferase"/>
    <property type="match status" value="1"/>
</dbReference>
<feature type="domain" description="Formyl transferase N-terminal" evidence="1">
    <location>
        <begin position="57"/>
        <end position="146"/>
    </location>
</feature>
<proteinExistence type="predicted"/>
<accession>A0A381EFJ8</accession>
<organism evidence="2 3">
    <name type="scientific">Cardiobacterium valvarum</name>
    <dbReference type="NCBI Taxonomy" id="194702"/>
    <lineage>
        <taxon>Bacteria</taxon>
        <taxon>Pseudomonadati</taxon>
        <taxon>Pseudomonadota</taxon>
        <taxon>Gammaproteobacteria</taxon>
        <taxon>Cardiobacteriales</taxon>
        <taxon>Cardiobacteriaceae</taxon>
        <taxon>Cardiobacterium</taxon>
    </lineage>
</organism>
<reference evidence="2 3" key="1">
    <citation type="submission" date="2018-06" db="EMBL/GenBank/DDBJ databases">
        <authorList>
            <consortium name="Pathogen Informatics"/>
            <person name="Doyle S."/>
        </authorList>
    </citation>
    <scope>NUCLEOTIDE SEQUENCE [LARGE SCALE GENOMIC DNA]</scope>
    <source>
        <strain evidence="2 3">NCTC13294</strain>
    </source>
</reference>
<dbReference type="InterPro" id="IPR002376">
    <property type="entry name" value="Formyl_transf_N"/>
</dbReference>
<dbReference type="PANTHER" id="PTHR11138">
    <property type="entry name" value="METHIONYL-TRNA FORMYLTRANSFERASE"/>
    <property type="match status" value="1"/>
</dbReference>
<evidence type="ECO:0000313" key="3">
    <source>
        <dbReference type="Proteomes" id="UP000254572"/>
    </source>
</evidence>
<dbReference type="GO" id="GO:0005829">
    <property type="term" value="C:cytosol"/>
    <property type="evidence" value="ECO:0007669"/>
    <property type="project" value="TreeGrafter"/>
</dbReference>
<evidence type="ECO:0000259" key="1">
    <source>
        <dbReference type="Pfam" id="PF00551"/>
    </source>
</evidence>
<dbReference type="OrthoDB" id="9802815at2"/>
<dbReference type="InterPro" id="IPR036477">
    <property type="entry name" value="Formyl_transf_N_sf"/>
</dbReference>
<dbReference type="Gene3D" id="3.40.50.12230">
    <property type="match status" value="1"/>
</dbReference>
<dbReference type="Pfam" id="PF00551">
    <property type="entry name" value="Formyl_trans_N"/>
    <property type="match status" value="1"/>
</dbReference>
<protein>
    <submittedName>
        <fullName evidence="2">Phosphoribosylglycinamide formyltransferase</fullName>
        <ecNumber evidence="2">2.1.2.2</ecNumber>
    </submittedName>
</protein>
<evidence type="ECO:0000313" key="2">
    <source>
        <dbReference type="EMBL" id="SUX25709.1"/>
    </source>
</evidence>
<dbReference type="Proteomes" id="UP000254572">
    <property type="component" value="Unassembled WGS sequence"/>
</dbReference>
<sequence length="197" mass="21392">MHVVIVGQKWLAAAVLQACHTKHYTVSAVATGGDDTFRRAAHAAGVLHGEAVTQIPACDLIVAAHLHDYLPAAIRARARHGVLAYHPSLLPRHRGRDAVRWAIHMREAITGGTVYLMDDGADTGGIVAQDWCHIRPDDTPESLWRRELAPMGVRLIMAALDTLHTNGALPHRAQDDALATFEPAFPRHKIADARGGK</sequence>
<keyword evidence="2" id="KW-0808">Transferase</keyword>
<dbReference type="PANTHER" id="PTHR11138:SF5">
    <property type="entry name" value="METHIONYL-TRNA FORMYLTRANSFERASE, MITOCHONDRIAL"/>
    <property type="match status" value="1"/>
</dbReference>
<dbReference type="GO" id="GO:0004644">
    <property type="term" value="F:phosphoribosylglycinamide formyltransferase activity"/>
    <property type="evidence" value="ECO:0007669"/>
    <property type="project" value="UniProtKB-EC"/>
</dbReference>
<dbReference type="RefSeq" id="WP_115612643.1">
    <property type="nucleotide sequence ID" value="NZ_JBHLZC010000001.1"/>
</dbReference>
<dbReference type="GO" id="GO:0004479">
    <property type="term" value="F:methionyl-tRNA formyltransferase activity"/>
    <property type="evidence" value="ECO:0007669"/>
    <property type="project" value="TreeGrafter"/>
</dbReference>
<dbReference type="EC" id="2.1.2.2" evidence="2"/>